<dbReference type="InterPro" id="IPR011707">
    <property type="entry name" value="Cu-oxidase-like_N"/>
</dbReference>
<accession>A0A6S7H069</accession>
<evidence type="ECO:0000313" key="6">
    <source>
        <dbReference type="Proteomes" id="UP001152795"/>
    </source>
</evidence>
<dbReference type="EMBL" id="CACRXK020002788">
    <property type="protein sequence ID" value="CAB3996049.1"/>
    <property type="molecule type" value="Genomic_DNA"/>
</dbReference>
<dbReference type="OrthoDB" id="5985191at2759"/>
<dbReference type="PANTHER" id="PTHR11709:SF394">
    <property type="entry name" value="FI03373P-RELATED"/>
    <property type="match status" value="1"/>
</dbReference>
<dbReference type="GO" id="GO:0016491">
    <property type="term" value="F:oxidoreductase activity"/>
    <property type="evidence" value="ECO:0007669"/>
    <property type="project" value="UniProtKB-KW"/>
</dbReference>
<keyword evidence="3" id="KW-0560">Oxidoreductase</keyword>
<evidence type="ECO:0000313" key="5">
    <source>
        <dbReference type="EMBL" id="CAB3996049.1"/>
    </source>
</evidence>
<evidence type="ECO:0000256" key="2">
    <source>
        <dbReference type="ARBA" id="ARBA00022723"/>
    </source>
</evidence>
<keyword evidence="2" id="KW-0479">Metal-binding</keyword>
<evidence type="ECO:0000256" key="3">
    <source>
        <dbReference type="ARBA" id="ARBA00023002"/>
    </source>
</evidence>
<dbReference type="SUPFAM" id="SSF49503">
    <property type="entry name" value="Cupredoxins"/>
    <property type="match status" value="1"/>
</dbReference>
<evidence type="ECO:0000256" key="1">
    <source>
        <dbReference type="ARBA" id="ARBA00010609"/>
    </source>
</evidence>
<comment type="similarity">
    <text evidence="1">Belongs to the multicopper oxidase family.</text>
</comment>
<organism evidence="5 6">
    <name type="scientific">Paramuricea clavata</name>
    <name type="common">Red gorgonian</name>
    <name type="synonym">Violescent sea-whip</name>
    <dbReference type="NCBI Taxonomy" id="317549"/>
    <lineage>
        <taxon>Eukaryota</taxon>
        <taxon>Metazoa</taxon>
        <taxon>Cnidaria</taxon>
        <taxon>Anthozoa</taxon>
        <taxon>Octocorallia</taxon>
        <taxon>Malacalcyonacea</taxon>
        <taxon>Plexauridae</taxon>
        <taxon>Paramuricea</taxon>
    </lineage>
</organism>
<sequence>SVYEKEEISLKNMWLLFVLIVPCLAQTDPSPQECFEDAKYITCRPVHGRPTACDCTNIVPCYIKMIITKNQIEYRNKTQYNYLVNGTFQGPTIIAEERGILVVDVFNKMDEDTSIHFHGMHQRNVPWIDGVGNITQYPIPANGKFRYIFRAFPQGTHWYHSHMRYQRDKGLFGALIIRESQSDIHARLGPFEDEPEKKTLALLERLVNVDPSGQNPDPFCLPDGSDLPIQYDRLSFFLNGKEIAKNVLGGRGNESHSEFFVVPGKNYRF</sequence>
<dbReference type="GO" id="GO:0005507">
    <property type="term" value="F:copper ion binding"/>
    <property type="evidence" value="ECO:0007669"/>
    <property type="project" value="InterPro"/>
</dbReference>
<dbReference type="PANTHER" id="PTHR11709">
    <property type="entry name" value="MULTI-COPPER OXIDASE"/>
    <property type="match status" value="1"/>
</dbReference>
<dbReference type="InterPro" id="IPR045087">
    <property type="entry name" value="Cu-oxidase_fam"/>
</dbReference>
<dbReference type="Pfam" id="PF07732">
    <property type="entry name" value="Cu-oxidase_3"/>
    <property type="match status" value="1"/>
</dbReference>
<keyword evidence="4" id="KW-0186">Copper</keyword>
<dbReference type="InterPro" id="IPR008972">
    <property type="entry name" value="Cupredoxin"/>
</dbReference>
<protein>
    <submittedName>
        <fullName evidence="5">Laccase-2-like, partial</fullName>
    </submittedName>
</protein>
<reference evidence="5" key="1">
    <citation type="submission" date="2020-04" db="EMBL/GenBank/DDBJ databases">
        <authorList>
            <person name="Alioto T."/>
            <person name="Alioto T."/>
            <person name="Gomez Garrido J."/>
        </authorList>
    </citation>
    <scope>NUCLEOTIDE SEQUENCE</scope>
    <source>
        <strain evidence="5">A484AB</strain>
    </source>
</reference>
<proteinExistence type="inferred from homology"/>
<gene>
    <name evidence="5" type="ORF">PACLA_8A065036</name>
</gene>
<dbReference type="AlphaFoldDB" id="A0A6S7H069"/>
<evidence type="ECO:0000256" key="4">
    <source>
        <dbReference type="ARBA" id="ARBA00023008"/>
    </source>
</evidence>
<name>A0A6S7H069_PARCT</name>
<dbReference type="Proteomes" id="UP001152795">
    <property type="component" value="Unassembled WGS sequence"/>
</dbReference>
<keyword evidence="6" id="KW-1185">Reference proteome</keyword>
<comment type="caution">
    <text evidence="5">The sequence shown here is derived from an EMBL/GenBank/DDBJ whole genome shotgun (WGS) entry which is preliminary data.</text>
</comment>
<dbReference type="Gene3D" id="2.60.40.420">
    <property type="entry name" value="Cupredoxins - blue copper proteins"/>
    <property type="match status" value="1"/>
</dbReference>
<feature type="non-terminal residue" evidence="5">
    <location>
        <position position="1"/>
    </location>
</feature>